<evidence type="ECO:0000256" key="1">
    <source>
        <dbReference type="ARBA" id="ARBA00022475"/>
    </source>
</evidence>
<reference evidence="8" key="1">
    <citation type="submission" date="2018-05" db="EMBL/GenBank/DDBJ databases">
        <authorList>
            <person name="Lanie J.A."/>
            <person name="Ng W.-L."/>
            <person name="Kazmierczak K.M."/>
            <person name="Andrzejewski T.M."/>
            <person name="Davidsen T.M."/>
            <person name="Wayne K.J."/>
            <person name="Tettelin H."/>
            <person name="Glass J.I."/>
            <person name="Rusch D."/>
            <person name="Podicherti R."/>
            <person name="Tsui H.-C.T."/>
            <person name="Winkler M.E."/>
        </authorList>
    </citation>
    <scope>NUCLEOTIDE SEQUENCE</scope>
</reference>
<dbReference type="PRINTS" id="PR00781">
    <property type="entry name" value="LIPOSIGPTASE"/>
</dbReference>
<keyword evidence="4" id="KW-0378">Hydrolase</keyword>
<dbReference type="Pfam" id="PF01252">
    <property type="entry name" value="Peptidase_A8"/>
    <property type="match status" value="1"/>
</dbReference>
<dbReference type="NCBIfam" id="TIGR00077">
    <property type="entry name" value="lspA"/>
    <property type="match status" value="1"/>
</dbReference>
<dbReference type="GO" id="GO:0004190">
    <property type="term" value="F:aspartic-type endopeptidase activity"/>
    <property type="evidence" value="ECO:0007669"/>
    <property type="project" value="InterPro"/>
</dbReference>
<evidence type="ECO:0000256" key="5">
    <source>
        <dbReference type="ARBA" id="ARBA00022989"/>
    </source>
</evidence>
<feature type="transmembrane region" description="Helical" evidence="7">
    <location>
        <begin position="123"/>
        <end position="144"/>
    </location>
</feature>
<dbReference type="EMBL" id="UINC01004147">
    <property type="protein sequence ID" value="SVA12163.1"/>
    <property type="molecule type" value="Genomic_DNA"/>
</dbReference>
<keyword evidence="5 7" id="KW-1133">Transmembrane helix</keyword>
<keyword evidence="2" id="KW-0645">Protease</keyword>
<name>A0A381TDZ5_9ZZZZ</name>
<dbReference type="GO" id="GO:0006508">
    <property type="term" value="P:proteolysis"/>
    <property type="evidence" value="ECO:0007669"/>
    <property type="project" value="UniProtKB-KW"/>
</dbReference>
<dbReference type="HAMAP" id="MF_00161">
    <property type="entry name" value="LspA"/>
    <property type="match status" value="1"/>
</dbReference>
<gene>
    <name evidence="8" type="ORF">METZ01_LOCUS65017</name>
</gene>
<protein>
    <recommendedName>
        <fullName evidence="9">Signal peptidase II</fullName>
    </recommendedName>
</protein>
<evidence type="ECO:0000313" key="8">
    <source>
        <dbReference type="EMBL" id="SVA12163.1"/>
    </source>
</evidence>
<evidence type="ECO:0000256" key="2">
    <source>
        <dbReference type="ARBA" id="ARBA00022670"/>
    </source>
</evidence>
<evidence type="ECO:0000256" key="7">
    <source>
        <dbReference type="SAM" id="Phobius"/>
    </source>
</evidence>
<dbReference type="GO" id="GO:0016020">
    <property type="term" value="C:membrane"/>
    <property type="evidence" value="ECO:0007669"/>
    <property type="project" value="InterPro"/>
</dbReference>
<accession>A0A381TDZ5</accession>
<sequence length="152" mass="17399">MFVFVLSLIAFVIDRVSKNEILSIFEEDNLERIFVNPFLDIFLVFNTGISYGLLGGESSFQKWLLIIVSVLIVAFLLIWMKDSTSRLVNISISFITGGALGNILDRILYGGVIDFISLHAYGYYWYIFNIADVFIVFGVILFLIKILMERFT</sequence>
<dbReference type="PANTHER" id="PTHR33695">
    <property type="entry name" value="LIPOPROTEIN SIGNAL PEPTIDASE"/>
    <property type="match status" value="1"/>
</dbReference>
<keyword evidence="1" id="KW-1003">Cell membrane</keyword>
<organism evidence="8">
    <name type="scientific">marine metagenome</name>
    <dbReference type="NCBI Taxonomy" id="408172"/>
    <lineage>
        <taxon>unclassified sequences</taxon>
        <taxon>metagenomes</taxon>
        <taxon>ecological metagenomes</taxon>
    </lineage>
</organism>
<evidence type="ECO:0008006" key="9">
    <source>
        <dbReference type="Google" id="ProtNLM"/>
    </source>
</evidence>
<dbReference type="InterPro" id="IPR001872">
    <property type="entry name" value="Peptidase_A8"/>
</dbReference>
<evidence type="ECO:0000256" key="6">
    <source>
        <dbReference type="ARBA" id="ARBA00023136"/>
    </source>
</evidence>
<dbReference type="PROSITE" id="PS00855">
    <property type="entry name" value="SPASE_II"/>
    <property type="match status" value="1"/>
</dbReference>
<keyword evidence="3 7" id="KW-0812">Transmembrane</keyword>
<dbReference type="AlphaFoldDB" id="A0A381TDZ5"/>
<proteinExistence type="inferred from homology"/>
<keyword evidence="6 7" id="KW-0472">Membrane</keyword>
<evidence type="ECO:0000256" key="4">
    <source>
        <dbReference type="ARBA" id="ARBA00022801"/>
    </source>
</evidence>
<dbReference type="PANTHER" id="PTHR33695:SF1">
    <property type="entry name" value="LIPOPROTEIN SIGNAL PEPTIDASE"/>
    <property type="match status" value="1"/>
</dbReference>
<feature type="transmembrane region" description="Helical" evidence="7">
    <location>
        <begin position="63"/>
        <end position="80"/>
    </location>
</feature>
<evidence type="ECO:0000256" key="3">
    <source>
        <dbReference type="ARBA" id="ARBA00022692"/>
    </source>
</evidence>